<gene>
    <name evidence="4" type="ORF">SAMN05216551_10422</name>
</gene>
<dbReference type="InterPro" id="IPR011010">
    <property type="entry name" value="DNA_brk_join_enz"/>
</dbReference>
<dbReference type="GO" id="GO:0003677">
    <property type="term" value="F:DNA binding"/>
    <property type="evidence" value="ECO:0007669"/>
    <property type="project" value="InterPro"/>
</dbReference>
<evidence type="ECO:0000313" key="4">
    <source>
        <dbReference type="EMBL" id="SDV47946.1"/>
    </source>
</evidence>
<dbReference type="InterPro" id="IPR013762">
    <property type="entry name" value="Integrase-like_cat_sf"/>
</dbReference>
<dbReference type="Gene3D" id="1.10.443.10">
    <property type="entry name" value="Intergrase catalytic core"/>
    <property type="match status" value="1"/>
</dbReference>
<reference evidence="5" key="1">
    <citation type="submission" date="2016-09" db="EMBL/GenBank/DDBJ databases">
        <authorList>
            <person name="Varghese N."/>
            <person name="Submissions S."/>
        </authorList>
    </citation>
    <scope>NUCLEOTIDE SEQUENCE [LARGE SCALE GENOMIC DNA]</scope>
    <source>
        <strain evidence="5">JS23</strain>
    </source>
</reference>
<sequence length="346" mass="39931">MLSDRRTNHLRQRRPQRVPEIMSVYRDKARGRYVFEFDARIDGQRVRARKILPKTWSRTQAETFGERERARLYNHVRNGHRAAHTIDDAVSKYLDYRCPELKSGRAAAAELAQVHWAFSGKPLTALDEVCREIARDGREDKPNRRPLAAATIRNRIRYLTAACRYAWKFHGMGETDPAARVSVPEVRNERHIYATRAEMLKLARACRNRTVRAIIRIAFYSGMRRGEILRAEPRAGLFVLETTKNGMPRRVPIHPRIRCCLSIYPITISVSTIVKHWMIAREATGLTHLHFHDIRHSAASEMINADIDLYTVGSVLGHRDPRSTQRYAHLATQTLATAVDRIGRRK</sequence>
<name>A0A1H2PMW9_9BURK</name>
<evidence type="ECO:0000256" key="1">
    <source>
        <dbReference type="ARBA" id="ARBA00022908"/>
    </source>
</evidence>
<dbReference type="SUPFAM" id="SSF56349">
    <property type="entry name" value="DNA breaking-rejoining enzymes"/>
    <property type="match status" value="1"/>
</dbReference>
<dbReference type="PROSITE" id="PS51898">
    <property type="entry name" value="TYR_RECOMBINASE"/>
    <property type="match status" value="1"/>
</dbReference>
<dbReference type="AlphaFoldDB" id="A0A1H2PMW9"/>
<dbReference type="GO" id="GO:0006310">
    <property type="term" value="P:DNA recombination"/>
    <property type="evidence" value="ECO:0007669"/>
    <property type="project" value="UniProtKB-KW"/>
</dbReference>
<dbReference type="STRING" id="1770053.SAMN05216551_10422"/>
<accession>A0A1H2PMW9</accession>
<dbReference type="Proteomes" id="UP000243719">
    <property type="component" value="Unassembled WGS sequence"/>
</dbReference>
<dbReference type="InterPro" id="IPR002104">
    <property type="entry name" value="Integrase_catalytic"/>
</dbReference>
<keyword evidence="2" id="KW-0233">DNA recombination</keyword>
<protein>
    <submittedName>
        <fullName evidence="4">Site-specific recombinase XerD</fullName>
    </submittedName>
</protein>
<dbReference type="InterPro" id="IPR050090">
    <property type="entry name" value="Tyrosine_recombinase_XerCD"/>
</dbReference>
<dbReference type="CDD" id="cd00796">
    <property type="entry name" value="INT_Rci_Hp1_C"/>
    <property type="match status" value="1"/>
</dbReference>
<dbReference type="PANTHER" id="PTHR30349">
    <property type="entry name" value="PHAGE INTEGRASE-RELATED"/>
    <property type="match status" value="1"/>
</dbReference>
<keyword evidence="5" id="KW-1185">Reference proteome</keyword>
<proteinExistence type="predicted"/>
<dbReference type="EMBL" id="FNLO01000004">
    <property type="protein sequence ID" value="SDV47946.1"/>
    <property type="molecule type" value="Genomic_DNA"/>
</dbReference>
<dbReference type="PANTHER" id="PTHR30349:SF64">
    <property type="entry name" value="PROPHAGE INTEGRASE INTD-RELATED"/>
    <property type="match status" value="1"/>
</dbReference>
<evidence type="ECO:0000256" key="2">
    <source>
        <dbReference type="ARBA" id="ARBA00023172"/>
    </source>
</evidence>
<evidence type="ECO:0000313" key="5">
    <source>
        <dbReference type="Proteomes" id="UP000243719"/>
    </source>
</evidence>
<feature type="domain" description="Tyr recombinase" evidence="3">
    <location>
        <begin position="187"/>
        <end position="340"/>
    </location>
</feature>
<evidence type="ECO:0000259" key="3">
    <source>
        <dbReference type="PROSITE" id="PS51898"/>
    </source>
</evidence>
<organism evidence="4 5">
    <name type="scientific">Chitinasiproducens palmae</name>
    <dbReference type="NCBI Taxonomy" id="1770053"/>
    <lineage>
        <taxon>Bacteria</taxon>
        <taxon>Pseudomonadati</taxon>
        <taxon>Pseudomonadota</taxon>
        <taxon>Betaproteobacteria</taxon>
        <taxon>Burkholderiales</taxon>
        <taxon>Burkholderiaceae</taxon>
        <taxon>Chitinasiproducens</taxon>
    </lineage>
</organism>
<keyword evidence="1" id="KW-0229">DNA integration</keyword>
<dbReference type="GO" id="GO:0015074">
    <property type="term" value="P:DNA integration"/>
    <property type="evidence" value="ECO:0007669"/>
    <property type="project" value="UniProtKB-KW"/>
</dbReference>
<dbReference type="Pfam" id="PF00589">
    <property type="entry name" value="Phage_integrase"/>
    <property type="match status" value="1"/>
</dbReference>